<gene>
    <name evidence="2" type="ORF">Hypma_002927</name>
</gene>
<feature type="compositionally biased region" description="Acidic residues" evidence="1">
    <location>
        <begin position="273"/>
        <end position="289"/>
    </location>
</feature>
<protein>
    <recommendedName>
        <fullName evidence="4">Metallophosphoesterase domain-containing protein 1</fullName>
    </recommendedName>
</protein>
<dbReference type="PANTHER" id="PTHR12905:SF0">
    <property type="entry name" value="CALCINEURIN-LIKE PHOSPHOESTERASE DOMAIN-CONTAINING PROTEIN"/>
    <property type="match status" value="1"/>
</dbReference>
<sequence length="289" mass="32593">MPHNLIITPHSIPHPTSIVHTEYDPTTLEPVPSPAWSRFICISDIYSYSFNVLPAAQWEPDDPWYRSRVLEDRGLVDRAAILELLKGPRAIASGLVYLENEEHTFQVEDGGRTWSVYGSPWSPYFCNWAFNYKPEDGPGPHSHSPLTPISDPTTIHSLHRLPKLTSCTSSPLSSPPFPLTYSLFLSSVFPSRPPHTQTNTLLPQINPRPRTNHGDLPVCPALRTHLPELHPHIHVAGHVHEGRGAYVHAWAEEAQGEEAPRVQNDNWYRDSDSDSGEEDKDEDENEDED</sequence>
<name>A0A369J337_HYPMA</name>
<dbReference type="InterPro" id="IPR029052">
    <property type="entry name" value="Metallo-depent_PP-like"/>
</dbReference>
<evidence type="ECO:0000313" key="3">
    <source>
        <dbReference type="Proteomes" id="UP000076154"/>
    </source>
</evidence>
<dbReference type="Gene3D" id="3.60.21.10">
    <property type="match status" value="2"/>
</dbReference>
<reference evidence="2" key="1">
    <citation type="submission" date="2018-04" db="EMBL/GenBank/DDBJ databases">
        <title>Whole genome sequencing of Hypsizygus marmoreus.</title>
        <authorList>
            <person name="Choi I.-G."/>
            <person name="Min B."/>
            <person name="Kim J.-G."/>
            <person name="Kim S."/>
            <person name="Oh Y.-L."/>
            <person name="Kong W.-S."/>
            <person name="Park H."/>
            <person name="Jeong J."/>
            <person name="Song E.-S."/>
        </authorList>
    </citation>
    <scope>NUCLEOTIDE SEQUENCE [LARGE SCALE GENOMIC DNA]</scope>
    <source>
        <strain evidence="2">51987-8</strain>
    </source>
</reference>
<comment type="caution">
    <text evidence="2">The sequence shown here is derived from an EMBL/GenBank/DDBJ whole genome shotgun (WGS) entry which is preliminary data.</text>
</comment>
<feature type="region of interest" description="Disordered" evidence="1">
    <location>
        <begin position="254"/>
        <end position="289"/>
    </location>
</feature>
<keyword evidence="3" id="KW-1185">Reference proteome</keyword>
<dbReference type="InterPro" id="IPR051693">
    <property type="entry name" value="UPF0046_metallophosphoest"/>
</dbReference>
<evidence type="ECO:0000256" key="1">
    <source>
        <dbReference type="SAM" id="MobiDB-lite"/>
    </source>
</evidence>
<dbReference type="EMBL" id="LUEZ02000124">
    <property type="protein sequence ID" value="RDB16441.1"/>
    <property type="molecule type" value="Genomic_DNA"/>
</dbReference>
<accession>A0A369J337</accession>
<dbReference type="InParanoid" id="A0A369J337"/>
<dbReference type="AlphaFoldDB" id="A0A369J337"/>
<dbReference type="Proteomes" id="UP000076154">
    <property type="component" value="Unassembled WGS sequence"/>
</dbReference>
<dbReference type="PANTHER" id="PTHR12905">
    <property type="entry name" value="METALLOPHOSPHOESTERASE"/>
    <property type="match status" value="1"/>
</dbReference>
<proteinExistence type="predicted"/>
<evidence type="ECO:0008006" key="4">
    <source>
        <dbReference type="Google" id="ProtNLM"/>
    </source>
</evidence>
<evidence type="ECO:0000313" key="2">
    <source>
        <dbReference type="EMBL" id="RDB16441.1"/>
    </source>
</evidence>
<dbReference type="OrthoDB" id="630188at2759"/>
<organism evidence="2 3">
    <name type="scientific">Hypsizygus marmoreus</name>
    <name type="common">White beech mushroom</name>
    <name type="synonym">Agaricus marmoreus</name>
    <dbReference type="NCBI Taxonomy" id="39966"/>
    <lineage>
        <taxon>Eukaryota</taxon>
        <taxon>Fungi</taxon>
        <taxon>Dikarya</taxon>
        <taxon>Basidiomycota</taxon>
        <taxon>Agaricomycotina</taxon>
        <taxon>Agaricomycetes</taxon>
        <taxon>Agaricomycetidae</taxon>
        <taxon>Agaricales</taxon>
        <taxon>Tricholomatineae</taxon>
        <taxon>Lyophyllaceae</taxon>
        <taxon>Hypsizygus</taxon>
    </lineage>
</organism>